<evidence type="ECO:0000256" key="11">
    <source>
        <dbReference type="RuleBase" id="RU271113"/>
    </source>
</evidence>
<dbReference type="SUPFAM" id="SSF53335">
    <property type="entry name" value="S-adenosyl-L-methionine-dependent methyltransferases"/>
    <property type="match status" value="1"/>
</dbReference>
<dbReference type="GO" id="GO:0000077">
    <property type="term" value="P:DNA damage checkpoint signaling"/>
    <property type="evidence" value="ECO:0007669"/>
    <property type="project" value="TreeGrafter"/>
</dbReference>
<dbReference type="PANTHER" id="PTHR21451">
    <property type="entry name" value="HISTONE H3 METHYLTRANSFERASE"/>
    <property type="match status" value="1"/>
</dbReference>
<comment type="miscellaneous">
    <text evidence="11">In contrast to other lysine histone methyltransferases, it does not contain a SET domain, suggesting the existence of another mechanism for methylation of lysine residues of histones.</text>
</comment>
<dbReference type="GO" id="GO:0006281">
    <property type="term" value="P:DNA repair"/>
    <property type="evidence" value="ECO:0007669"/>
    <property type="project" value="TreeGrafter"/>
</dbReference>
<proteinExistence type="inferred from homology"/>
<dbReference type="Gene3D" id="1.10.260.170">
    <property type="match status" value="1"/>
</dbReference>
<dbReference type="AlphaFoldDB" id="A0A1Y2C1P0"/>
<reference evidence="14 15" key="1">
    <citation type="submission" date="2016-07" db="EMBL/GenBank/DDBJ databases">
        <title>Pervasive Adenine N6-methylation of Active Genes in Fungi.</title>
        <authorList>
            <consortium name="DOE Joint Genome Institute"/>
            <person name="Mondo S.J."/>
            <person name="Dannebaum R.O."/>
            <person name="Kuo R.C."/>
            <person name="Labutti K."/>
            <person name="Haridas S."/>
            <person name="Kuo A."/>
            <person name="Salamov A."/>
            <person name="Ahrendt S.R."/>
            <person name="Lipzen A."/>
            <person name="Sullivan W."/>
            <person name="Andreopoulos W.B."/>
            <person name="Clum A."/>
            <person name="Lindquist E."/>
            <person name="Daum C."/>
            <person name="Ramamoorthy G.K."/>
            <person name="Gryganskyi A."/>
            <person name="Culley D."/>
            <person name="Magnuson J.K."/>
            <person name="James T.Y."/>
            <person name="O'Malley M.A."/>
            <person name="Stajich J.E."/>
            <person name="Spatafora J.W."/>
            <person name="Visel A."/>
            <person name="Grigoriev I.V."/>
        </authorList>
    </citation>
    <scope>NUCLEOTIDE SEQUENCE [LARGE SCALE GENOMIC DNA]</scope>
    <source>
        <strain evidence="14 15">JEL800</strain>
    </source>
</reference>
<evidence type="ECO:0000256" key="12">
    <source>
        <dbReference type="SAM" id="MobiDB-lite"/>
    </source>
</evidence>
<comment type="function">
    <text evidence="11">Histone methyltransferase that specifically trimethylates histone H3 to form H3K79me3. This methylation is required for telomere silencing and for the pachytene checkpoint during the meiotic cell cycle by allowing the recruitment of RAD9 to double strand breaks. Nucleosomes are preferred as substrate compared to free histone.</text>
</comment>
<evidence type="ECO:0000259" key="13">
    <source>
        <dbReference type="PROSITE" id="PS51569"/>
    </source>
</evidence>
<protein>
    <recommendedName>
        <fullName evidence="3 11">Histone-lysine N-methyltransferase, H3 lysine-79 specific</fullName>
        <ecNumber evidence="2 11">2.1.1.360</ecNumber>
    </recommendedName>
    <alternativeName>
        <fullName evidence="9 11">Histone H3-K79 methyltransferase</fullName>
    </alternativeName>
</protein>
<comment type="catalytic activity">
    <reaction evidence="10 11">
        <text>L-lysyl(79)-[histone H3] + 3 S-adenosyl-L-methionine = N(6),N(6),N(6)-trimethyl-L-lysyl(79)-[histone H3] + 3 S-adenosyl-L-homocysteine + 3 H(+)</text>
        <dbReference type="Rhea" id="RHEA:60328"/>
        <dbReference type="Rhea" id="RHEA-COMP:15549"/>
        <dbReference type="Rhea" id="RHEA-COMP:15552"/>
        <dbReference type="ChEBI" id="CHEBI:15378"/>
        <dbReference type="ChEBI" id="CHEBI:29969"/>
        <dbReference type="ChEBI" id="CHEBI:57856"/>
        <dbReference type="ChEBI" id="CHEBI:59789"/>
        <dbReference type="ChEBI" id="CHEBI:61961"/>
        <dbReference type="EC" id="2.1.1.360"/>
    </reaction>
</comment>
<evidence type="ECO:0000256" key="10">
    <source>
        <dbReference type="ARBA" id="ARBA00047770"/>
    </source>
</evidence>
<evidence type="ECO:0000256" key="9">
    <source>
        <dbReference type="ARBA" id="ARBA00029821"/>
    </source>
</evidence>
<keyword evidence="7 11" id="KW-0156">Chromatin regulator</keyword>
<gene>
    <name evidence="14" type="ORF">BCR33DRAFT_719324</name>
</gene>
<keyword evidence="5 11" id="KW-0808">Transferase</keyword>
<keyword evidence="8 11" id="KW-0539">Nucleus</keyword>
<dbReference type="EC" id="2.1.1.360" evidence="2 11"/>
<dbReference type="Proteomes" id="UP000193642">
    <property type="component" value="Unassembled WGS sequence"/>
</dbReference>
<evidence type="ECO:0000256" key="5">
    <source>
        <dbReference type="ARBA" id="ARBA00022679"/>
    </source>
</evidence>
<accession>A0A1Y2C1P0</accession>
<feature type="domain" description="DOT1" evidence="13">
    <location>
        <begin position="120"/>
        <end position="440"/>
    </location>
</feature>
<name>A0A1Y2C1P0_9FUNG</name>
<comment type="similarity">
    <text evidence="11">Belongs to the class I-like SAM-binding methyltransferase superfamily. DOT1 family.</text>
</comment>
<evidence type="ECO:0000256" key="2">
    <source>
        <dbReference type="ARBA" id="ARBA00012190"/>
    </source>
</evidence>
<sequence length="440" mass="49254">MVVHHRIKCPASTTNTNTSESVRVPSRCIYIRVDSTTTHSQKKRKIESPEPKDLSLAQQQQKQQQQSTNTTHPSTQPTFCSAFKTVKNNKSLYKSLTQQPASDSDCFDELSLLHFNGQSERFPLAIPKAADEFNPIQQLKAAVQHTIEFCVPLEKRSLFGDDIGGTKRKVVRAVNRKDPEAIKEAVLEYNQLLGSLDLNLHSVSSPAHPALIAHVLDEAYAHTVAPDVDSLKNYKTFSNNVYGEVRHSLVSEFIERVKDRIIAQPGSPPPIFLDMGSGTGNVVLQVAAETQCEAHGIEIMENPARLATLQRQEFLARCNLYKIPVGSISLVKGDFLDDPSTTFLLPRADVIFVNNYAFDAHLNFRILERFLDLKEGAVVISLKPFGSTIITEEDVARGVVRRGGENALEGMFVTREYWFGENRVSWMAEGGKYYVHTLRR</sequence>
<dbReference type="PANTHER" id="PTHR21451:SF0">
    <property type="entry name" value="HISTONE-LYSINE N-METHYLTRANSFERASE, H3 LYSINE-79 SPECIFIC"/>
    <property type="match status" value="1"/>
</dbReference>
<dbReference type="InterPro" id="IPR029063">
    <property type="entry name" value="SAM-dependent_MTases_sf"/>
</dbReference>
<evidence type="ECO:0000256" key="6">
    <source>
        <dbReference type="ARBA" id="ARBA00022691"/>
    </source>
</evidence>
<keyword evidence="4 11" id="KW-0489">Methyltransferase</keyword>
<dbReference type="GO" id="GO:0032259">
    <property type="term" value="P:methylation"/>
    <property type="evidence" value="ECO:0007669"/>
    <property type="project" value="UniProtKB-KW"/>
</dbReference>
<evidence type="ECO:0000256" key="3">
    <source>
        <dbReference type="ARBA" id="ARBA00020987"/>
    </source>
</evidence>
<evidence type="ECO:0000256" key="1">
    <source>
        <dbReference type="ARBA" id="ARBA00004123"/>
    </source>
</evidence>
<dbReference type="Pfam" id="PF08123">
    <property type="entry name" value="DOT1"/>
    <property type="match status" value="1"/>
</dbReference>
<evidence type="ECO:0000313" key="14">
    <source>
        <dbReference type="EMBL" id="ORY40797.1"/>
    </source>
</evidence>
<dbReference type="InterPro" id="IPR030445">
    <property type="entry name" value="H3-K79_meTrfase"/>
</dbReference>
<dbReference type="InterPro" id="IPR025789">
    <property type="entry name" value="DOT1_dom"/>
</dbReference>
<dbReference type="STRING" id="329046.A0A1Y2C1P0"/>
<feature type="region of interest" description="Disordered" evidence="12">
    <location>
        <begin position="39"/>
        <end position="79"/>
    </location>
</feature>
<dbReference type="Gene3D" id="3.40.50.150">
    <property type="entry name" value="Vaccinia Virus protein VP39"/>
    <property type="match status" value="1"/>
</dbReference>
<dbReference type="GO" id="GO:0005634">
    <property type="term" value="C:nucleus"/>
    <property type="evidence" value="ECO:0007669"/>
    <property type="project" value="UniProtKB-SubCell"/>
</dbReference>
<comment type="caution">
    <text evidence="14">The sequence shown here is derived from an EMBL/GenBank/DDBJ whole genome shotgun (WGS) entry which is preliminary data.</text>
</comment>
<dbReference type="CDD" id="cd02440">
    <property type="entry name" value="AdoMet_MTases"/>
    <property type="match status" value="1"/>
</dbReference>
<dbReference type="FunFam" id="3.40.50.150:FF:000033">
    <property type="entry name" value="Histone-lysine N-methyltransferase, H3 lysine-79 specific"/>
    <property type="match status" value="1"/>
</dbReference>
<keyword evidence="6 11" id="KW-0949">S-adenosyl-L-methionine</keyword>
<comment type="subcellular location">
    <subcellularLocation>
        <location evidence="1 11">Nucleus</location>
    </subcellularLocation>
</comment>
<evidence type="ECO:0000256" key="8">
    <source>
        <dbReference type="ARBA" id="ARBA00023242"/>
    </source>
</evidence>
<dbReference type="EMBL" id="MCGO01000034">
    <property type="protein sequence ID" value="ORY40797.1"/>
    <property type="molecule type" value="Genomic_DNA"/>
</dbReference>
<evidence type="ECO:0000313" key="15">
    <source>
        <dbReference type="Proteomes" id="UP000193642"/>
    </source>
</evidence>
<evidence type="ECO:0000256" key="7">
    <source>
        <dbReference type="ARBA" id="ARBA00022853"/>
    </source>
</evidence>
<evidence type="ECO:0000256" key="4">
    <source>
        <dbReference type="ARBA" id="ARBA00022603"/>
    </source>
</evidence>
<organism evidence="14 15">
    <name type="scientific">Rhizoclosmatium globosum</name>
    <dbReference type="NCBI Taxonomy" id="329046"/>
    <lineage>
        <taxon>Eukaryota</taxon>
        <taxon>Fungi</taxon>
        <taxon>Fungi incertae sedis</taxon>
        <taxon>Chytridiomycota</taxon>
        <taxon>Chytridiomycota incertae sedis</taxon>
        <taxon>Chytridiomycetes</taxon>
        <taxon>Chytridiales</taxon>
        <taxon>Chytriomycetaceae</taxon>
        <taxon>Rhizoclosmatium</taxon>
    </lineage>
</organism>
<keyword evidence="15" id="KW-1185">Reference proteome</keyword>
<dbReference type="PROSITE" id="PS51569">
    <property type="entry name" value="DOT1"/>
    <property type="match status" value="1"/>
</dbReference>
<dbReference type="GO" id="GO:0140956">
    <property type="term" value="F:histone H3K79 trimethyltransferase activity"/>
    <property type="evidence" value="ECO:0007669"/>
    <property type="project" value="UniProtKB-EC"/>
</dbReference>
<feature type="compositionally biased region" description="Polar residues" evidence="12">
    <location>
        <begin position="67"/>
        <end position="79"/>
    </location>
</feature>
<dbReference type="OrthoDB" id="443402at2759"/>